<keyword evidence="3 6" id="KW-0812">Transmembrane</keyword>
<keyword evidence="5 6" id="KW-0472">Membrane</keyword>
<dbReference type="OrthoDB" id="7531894at2759"/>
<sequence length="637" mass="70395">MADATERTNDSKACVVNGSTIEAANPKTNKKFWSINKETLAFKFHFFLFIGAFGAVFPYLTIFAQLRLGINASSLALALTVQQFCYIVTKLLISYIVDYLNKLKQVIVLLIVIQGICLFLLLALPPISPENKIQTESVEATVCKNMTCENISLFCSPMNLERFCEINKKNQSASETTKEKENICHNMTNADLCTLFCNCSDVSNNSSCLCYVCSVYTNDSSIAQVNISTNDESRLSHENSNSTRIIAFVCSQETSSSLRCCVIHNRAAIANEYAHECCNISSVFDKNNTPVQPNSSFVALCKDKNSLLTSLGCRIGKNNTDKMASHKSLLATYQFWVFLFILMISGACVNALFTLSDTACYESIQKTGADFGQLRLWGAFGWGIIAPFAGFLNDYTGDYVAAWCVMAIMCAVDLCIISKLDLVKPEFSKNILKDVGTVFRSKEFLIFELGVLMNGIGTGIVWFYLVWFLTTIGGTRLLAGLTQTLQCFIGEIPFMFFSGWIIKRIGYMNVLTLALMGYCLRFFWYSNLYNPWLVLPIECMHGFTYGIFYAGVTAFGKLSAKPGTEATTQAIVCSTHEGLGAGLGCVIAGIGFDYLGAHRTFFCAGIFTGCGMLINIAFTIMLQRRKKVVNVTSEAKA</sequence>
<evidence type="ECO:0000256" key="5">
    <source>
        <dbReference type="ARBA" id="ARBA00023136"/>
    </source>
</evidence>
<reference evidence="8 9" key="1">
    <citation type="submission" date="2013-11" db="EMBL/GenBank/DDBJ databases">
        <title>Genome sequencing of Stegodyphus mimosarum.</title>
        <authorList>
            <person name="Bechsgaard J."/>
        </authorList>
    </citation>
    <scope>NUCLEOTIDE SEQUENCE [LARGE SCALE GENOMIC DNA]</scope>
</reference>
<dbReference type="GO" id="GO:0016020">
    <property type="term" value="C:membrane"/>
    <property type="evidence" value="ECO:0007669"/>
    <property type="project" value="UniProtKB-SubCell"/>
</dbReference>
<dbReference type="Proteomes" id="UP000054359">
    <property type="component" value="Unassembled WGS sequence"/>
</dbReference>
<feature type="transmembrane region" description="Helical" evidence="6">
    <location>
        <begin position="399"/>
        <end position="423"/>
    </location>
</feature>
<dbReference type="STRING" id="407821.A0A087TQG0"/>
<comment type="subcellular location">
    <subcellularLocation>
        <location evidence="1">Membrane</location>
        <topology evidence="1">Multi-pass membrane protein</topology>
    </subcellularLocation>
</comment>
<evidence type="ECO:0000256" key="3">
    <source>
        <dbReference type="ARBA" id="ARBA00022692"/>
    </source>
</evidence>
<evidence type="ECO:0000259" key="7">
    <source>
        <dbReference type="Pfam" id="PF12832"/>
    </source>
</evidence>
<proteinExistence type="inferred from homology"/>
<dbReference type="OMA" id="TACCETI"/>
<dbReference type="InterPro" id="IPR024989">
    <property type="entry name" value="MFS_assoc_dom"/>
</dbReference>
<dbReference type="AlphaFoldDB" id="A0A087TQG0"/>
<comment type="similarity">
    <text evidence="2">Belongs to the major facilitator superfamily. MFSD6 family.</text>
</comment>
<feature type="transmembrane region" description="Helical" evidence="6">
    <location>
        <begin position="40"/>
        <end position="60"/>
    </location>
</feature>
<feature type="transmembrane region" description="Helical" evidence="6">
    <location>
        <begin position="333"/>
        <end position="353"/>
    </location>
</feature>
<feature type="transmembrane region" description="Helical" evidence="6">
    <location>
        <begin position="505"/>
        <end position="524"/>
    </location>
</feature>
<evidence type="ECO:0000256" key="2">
    <source>
        <dbReference type="ARBA" id="ARBA00005241"/>
    </source>
</evidence>
<feature type="transmembrane region" description="Helical" evidence="6">
    <location>
        <begin position="444"/>
        <end position="465"/>
    </location>
</feature>
<feature type="non-terminal residue" evidence="8">
    <location>
        <position position="637"/>
    </location>
</feature>
<feature type="transmembrane region" description="Helical" evidence="6">
    <location>
        <begin position="374"/>
        <end position="393"/>
    </location>
</feature>
<evidence type="ECO:0000313" key="9">
    <source>
        <dbReference type="Proteomes" id="UP000054359"/>
    </source>
</evidence>
<feature type="transmembrane region" description="Helical" evidence="6">
    <location>
        <begin position="599"/>
        <end position="622"/>
    </location>
</feature>
<dbReference type="Gene3D" id="1.20.1250.20">
    <property type="entry name" value="MFS general substrate transporter like domains"/>
    <property type="match status" value="3"/>
</dbReference>
<dbReference type="PANTHER" id="PTHR16172">
    <property type="entry name" value="MAJOR FACILITATOR SUPERFAMILY DOMAIN-CONTAINING PROTEIN 6-LIKE"/>
    <property type="match status" value="1"/>
</dbReference>
<keyword evidence="9" id="KW-1185">Reference proteome</keyword>
<dbReference type="InterPro" id="IPR036259">
    <property type="entry name" value="MFS_trans_sf"/>
</dbReference>
<accession>A0A087TQG0</accession>
<keyword evidence="4 6" id="KW-1133">Transmembrane helix</keyword>
<protein>
    <submittedName>
        <fullName evidence="8">Major facilitator superfamily domain-containing protein 6</fullName>
    </submittedName>
</protein>
<feature type="transmembrane region" description="Helical" evidence="6">
    <location>
        <begin position="72"/>
        <end position="93"/>
    </location>
</feature>
<feature type="transmembrane region" description="Helical" evidence="6">
    <location>
        <begin position="477"/>
        <end position="498"/>
    </location>
</feature>
<feature type="transmembrane region" description="Helical" evidence="6">
    <location>
        <begin position="105"/>
        <end position="124"/>
    </location>
</feature>
<dbReference type="Pfam" id="PF12832">
    <property type="entry name" value="MFS_1_like"/>
    <property type="match status" value="1"/>
</dbReference>
<evidence type="ECO:0000313" key="8">
    <source>
        <dbReference type="EMBL" id="KFM67349.1"/>
    </source>
</evidence>
<name>A0A087TQG0_STEMI</name>
<dbReference type="PANTHER" id="PTHR16172:SF30">
    <property type="entry name" value="SUGAR BABY, ISOFORM C"/>
    <property type="match status" value="1"/>
</dbReference>
<dbReference type="InterPro" id="IPR051717">
    <property type="entry name" value="MFS_MFSD6"/>
</dbReference>
<evidence type="ECO:0000256" key="4">
    <source>
        <dbReference type="ARBA" id="ARBA00022989"/>
    </source>
</evidence>
<feature type="domain" description="Major facilitator superfamily associated" evidence="7">
    <location>
        <begin position="42"/>
        <end position="601"/>
    </location>
</feature>
<evidence type="ECO:0000256" key="6">
    <source>
        <dbReference type="SAM" id="Phobius"/>
    </source>
</evidence>
<dbReference type="EMBL" id="KK116288">
    <property type="protein sequence ID" value="KFM67349.1"/>
    <property type="molecule type" value="Genomic_DNA"/>
</dbReference>
<gene>
    <name evidence="8" type="ORF">X975_22916</name>
</gene>
<dbReference type="SUPFAM" id="SSF103473">
    <property type="entry name" value="MFS general substrate transporter"/>
    <property type="match status" value="2"/>
</dbReference>
<organism evidence="8 9">
    <name type="scientific">Stegodyphus mimosarum</name>
    <name type="common">African social velvet spider</name>
    <dbReference type="NCBI Taxonomy" id="407821"/>
    <lineage>
        <taxon>Eukaryota</taxon>
        <taxon>Metazoa</taxon>
        <taxon>Ecdysozoa</taxon>
        <taxon>Arthropoda</taxon>
        <taxon>Chelicerata</taxon>
        <taxon>Arachnida</taxon>
        <taxon>Araneae</taxon>
        <taxon>Araneomorphae</taxon>
        <taxon>Entelegynae</taxon>
        <taxon>Eresoidea</taxon>
        <taxon>Eresidae</taxon>
        <taxon>Stegodyphus</taxon>
    </lineage>
</organism>
<evidence type="ECO:0000256" key="1">
    <source>
        <dbReference type="ARBA" id="ARBA00004141"/>
    </source>
</evidence>